<feature type="non-terminal residue" evidence="2">
    <location>
        <position position="148"/>
    </location>
</feature>
<evidence type="ECO:0008006" key="4">
    <source>
        <dbReference type="Google" id="ProtNLM"/>
    </source>
</evidence>
<dbReference type="STRING" id="97972.A0A2V1D6M2"/>
<evidence type="ECO:0000313" key="3">
    <source>
        <dbReference type="Proteomes" id="UP000244855"/>
    </source>
</evidence>
<proteinExistence type="predicted"/>
<accession>A0A2V1D6M2</accession>
<dbReference type="OrthoDB" id="3366546at2759"/>
<dbReference type="EMBL" id="KZ805569">
    <property type="protein sequence ID" value="PVH93766.1"/>
    <property type="molecule type" value="Genomic_DNA"/>
</dbReference>
<organism evidence="2 3">
    <name type="scientific">Periconia macrospinosa</name>
    <dbReference type="NCBI Taxonomy" id="97972"/>
    <lineage>
        <taxon>Eukaryota</taxon>
        <taxon>Fungi</taxon>
        <taxon>Dikarya</taxon>
        <taxon>Ascomycota</taxon>
        <taxon>Pezizomycotina</taxon>
        <taxon>Dothideomycetes</taxon>
        <taxon>Pleosporomycetidae</taxon>
        <taxon>Pleosporales</taxon>
        <taxon>Massarineae</taxon>
        <taxon>Periconiaceae</taxon>
        <taxon>Periconia</taxon>
    </lineage>
</organism>
<protein>
    <recommendedName>
        <fullName evidence="4">G-patch domain-containing protein</fullName>
    </recommendedName>
</protein>
<feature type="region of interest" description="Disordered" evidence="1">
    <location>
        <begin position="106"/>
        <end position="148"/>
    </location>
</feature>
<gene>
    <name evidence="2" type="ORF">DM02DRAFT_480664</name>
</gene>
<dbReference type="AlphaFoldDB" id="A0A2V1D6M2"/>
<name>A0A2V1D6M2_9PLEO</name>
<evidence type="ECO:0000256" key="1">
    <source>
        <dbReference type="SAM" id="MobiDB-lite"/>
    </source>
</evidence>
<sequence length="148" mass="15655">MDAQTLLLRQGWRGTGHSLDTTNRGIVKPLLISHKLDTLGLGKKRAAHTTDDQWWMRAFDESLKNIGTGKGAETTLSSVRAKGVRSGGLYGFFVKGEGLSGTIGTVSVGEGDGGAAGKRKRDGGEVNGEVDGGGKRKKVSKKEETIQT</sequence>
<keyword evidence="3" id="KW-1185">Reference proteome</keyword>
<dbReference type="Proteomes" id="UP000244855">
    <property type="component" value="Unassembled WGS sequence"/>
</dbReference>
<evidence type="ECO:0000313" key="2">
    <source>
        <dbReference type="EMBL" id="PVH93766.1"/>
    </source>
</evidence>
<reference evidence="2 3" key="1">
    <citation type="journal article" date="2018" name="Sci. Rep.">
        <title>Comparative genomics provides insights into the lifestyle and reveals functional heterogeneity of dark septate endophytic fungi.</title>
        <authorList>
            <person name="Knapp D.G."/>
            <person name="Nemeth J.B."/>
            <person name="Barry K."/>
            <person name="Hainaut M."/>
            <person name="Henrissat B."/>
            <person name="Johnson J."/>
            <person name="Kuo A."/>
            <person name="Lim J.H.P."/>
            <person name="Lipzen A."/>
            <person name="Nolan M."/>
            <person name="Ohm R.A."/>
            <person name="Tamas L."/>
            <person name="Grigoriev I.V."/>
            <person name="Spatafora J.W."/>
            <person name="Nagy L.G."/>
            <person name="Kovacs G.M."/>
        </authorList>
    </citation>
    <scope>NUCLEOTIDE SEQUENCE [LARGE SCALE GENOMIC DNA]</scope>
    <source>
        <strain evidence="2 3">DSE2036</strain>
    </source>
</reference>